<dbReference type="InterPro" id="IPR008271">
    <property type="entry name" value="Ser/Thr_kinase_AS"/>
</dbReference>
<dbReference type="InterPro" id="IPR000719">
    <property type="entry name" value="Prot_kinase_dom"/>
</dbReference>
<dbReference type="SUPFAM" id="SSF56112">
    <property type="entry name" value="Protein kinase-like (PK-like)"/>
    <property type="match status" value="1"/>
</dbReference>
<proteinExistence type="predicted"/>
<organism evidence="3 4">
    <name type="scientific">Ceratodon purpureus</name>
    <name type="common">Fire moss</name>
    <name type="synonym">Dicranum purpureum</name>
    <dbReference type="NCBI Taxonomy" id="3225"/>
    <lineage>
        <taxon>Eukaryota</taxon>
        <taxon>Viridiplantae</taxon>
        <taxon>Streptophyta</taxon>
        <taxon>Embryophyta</taxon>
        <taxon>Bryophyta</taxon>
        <taxon>Bryophytina</taxon>
        <taxon>Bryopsida</taxon>
        <taxon>Dicranidae</taxon>
        <taxon>Pseudoditrichales</taxon>
        <taxon>Ditrichaceae</taxon>
        <taxon>Ceratodon</taxon>
    </lineage>
</organism>
<evidence type="ECO:0000256" key="1">
    <source>
        <dbReference type="ARBA" id="ARBA00022737"/>
    </source>
</evidence>
<dbReference type="GO" id="GO:0005524">
    <property type="term" value="F:ATP binding"/>
    <property type="evidence" value="ECO:0007669"/>
    <property type="project" value="InterPro"/>
</dbReference>
<dbReference type="SMART" id="SM00220">
    <property type="entry name" value="S_TKc"/>
    <property type="match status" value="1"/>
</dbReference>
<gene>
    <name evidence="3" type="ORF">KC19_5G159300</name>
</gene>
<keyword evidence="4" id="KW-1185">Reference proteome</keyword>
<dbReference type="PROSITE" id="PS00108">
    <property type="entry name" value="PROTEIN_KINASE_ST"/>
    <property type="match status" value="1"/>
</dbReference>
<dbReference type="EMBL" id="CM026425">
    <property type="protein sequence ID" value="KAG0577476.1"/>
    <property type="molecule type" value="Genomic_DNA"/>
</dbReference>
<dbReference type="InterPro" id="IPR046349">
    <property type="entry name" value="C1-like_sf"/>
</dbReference>
<dbReference type="InterPro" id="IPR004146">
    <property type="entry name" value="DC1"/>
</dbReference>
<sequence>MSKPGSTSESLLDLCKHSVCSIQDLEEGGILLNQKQCQDLSSKLSQIISNIEELASYSRASIVSFEPALERLYRCLEKAKLLVTNCAEEDWCVAAVFQCQNENAFREILLDVGFCYNAIYEQGKSKREDWNDPPQDLRQRRSSDQELLMFDPATRGDVLEDIHDLQERLANGHTELKWISWIPGIATFKQSLANYLLVKMYFTSKEPLAKSLDRHSPILWKKATEPLGTWGYFHKFLGSGTGASGVCSTTWLGVACAKKEFHGLEFEDQFLKEAGISARMKHPSVIDFISCGNGSENGDRFIAMEHMQMNLYNLIEKQKGEHFSVAVAVDMMVQMARGVWYLHGQGVAHRDLKPQNVVVNRLSVPHVEDHYCVKLVDFGGSKTEVEVSKLNTMTCRGIGTTMYRAPEAHPKANEETKGIGKVNWFKADAFSFAMTCAHLLSLETPFKDTMPNDLFGYLNEGSRPKVPDVYPQELIAILEDCWETDPRSRPSFARICTRLEEFQLMFLMGYSSMNKEIKEENMDVGEGIEYIKMKLGTSSEGLLDNDAEVETVDDHVAIIQCRQSHPLELQFQLPSIYGSVNKLTYSICDMCWKNIDGNNYHCDTCHFDTHLHCAKIKDMVKAVFHDHYLHLLVQNYYNDEPDAICCFCEESLQESEWVYRCEVCDFDVHAMCAKFSDRLWAEVHPHTLSLIQCPPGKSLVCTRCNGEIKGRTWRYTCGRKTCAFNLHPLCTVRPADPLCIFDTSHRLSLNRDQRTFHCSKCGAQGFSWSYHCSTCDVDIHPDCVDAIYDDRGDWIKDYEKLVMEIGSKDNHSKISMISELLDKVPVNDSLEASSSSGSVTPQVTMGAQPSLQRLSLAESPSLDASKDANLQRQIATATKERIKGTKTVAKEARQNVRARFLDVLESVERIVLDMQSIESMSQDDAEALAATHKKLKSRHALVKERMASQVQSKMGQGPRIALFYQYLWIVGNYIVRKLLTSLQADMKGVGYALLCEEPGHEHIVDDKTRIYHRELGEERAEKLQALVAPGLQVVRKAIMRTLEPHELTALESVTLPCLGTVPWDLRAIARFEEHGNESGDPISEDTEQAESLKRAVDSAAEWFRSHLEERGRDMLKIVGLQRVRYKVREESDDPKYRGGSMAWLCSDHVSSGLEAGTLESARNLKYYNVEDDYELRLPHVKNLE</sequence>
<evidence type="ECO:0000313" key="3">
    <source>
        <dbReference type="EMBL" id="KAG0577476.1"/>
    </source>
</evidence>
<dbReference type="AlphaFoldDB" id="A0A8T0I2Y1"/>
<protein>
    <recommendedName>
        <fullName evidence="2">Protein kinase domain-containing protein</fullName>
    </recommendedName>
</protein>
<dbReference type="Pfam" id="PF00069">
    <property type="entry name" value="Pkinase"/>
    <property type="match status" value="1"/>
</dbReference>
<dbReference type="PROSITE" id="PS50011">
    <property type="entry name" value="PROTEIN_KINASE_DOM"/>
    <property type="match status" value="1"/>
</dbReference>
<comment type="caution">
    <text evidence="3">The sequence shown here is derived from an EMBL/GenBank/DDBJ whole genome shotgun (WGS) entry which is preliminary data.</text>
</comment>
<dbReference type="InterPro" id="IPR011009">
    <property type="entry name" value="Kinase-like_dom_sf"/>
</dbReference>
<dbReference type="Pfam" id="PF03107">
    <property type="entry name" value="C1_2"/>
    <property type="match status" value="4"/>
</dbReference>
<name>A0A8T0I2Y1_CERPU</name>
<evidence type="ECO:0000313" key="4">
    <source>
        <dbReference type="Proteomes" id="UP000822688"/>
    </source>
</evidence>
<dbReference type="PANTHER" id="PTHR44329:SF260">
    <property type="entry name" value="PROTEIN KINASE DOMAIN-CONTAINING PROTEIN"/>
    <property type="match status" value="1"/>
</dbReference>
<dbReference type="GO" id="GO:0004674">
    <property type="term" value="F:protein serine/threonine kinase activity"/>
    <property type="evidence" value="ECO:0007669"/>
    <property type="project" value="TreeGrafter"/>
</dbReference>
<reference evidence="3" key="1">
    <citation type="submission" date="2020-06" db="EMBL/GenBank/DDBJ databases">
        <title>WGS assembly of Ceratodon purpureus strain R40.</title>
        <authorList>
            <person name="Carey S.B."/>
            <person name="Jenkins J."/>
            <person name="Shu S."/>
            <person name="Lovell J.T."/>
            <person name="Sreedasyam A."/>
            <person name="Maumus F."/>
            <person name="Tiley G.P."/>
            <person name="Fernandez-Pozo N."/>
            <person name="Barry K."/>
            <person name="Chen C."/>
            <person name="Wang M."/>
            <person name="Lipzen A."/>
            <person name="Daum C."/>
            <person name="Saski C.A."/>
            <person name="Payton A.C."/>
            <person name="Mcbreen J.C."/>
            <person name="Conrad R.E."/>
            <person name="Kollar L.M."/>
            <person name="Olsson S."/>
            <person name="Huttunen S."/>
            <person name="Landis J.B."/>
            <person name="Wickett N.J."/>
            <person name="Johnson M.G."/>
            <person name="Rensing S.A."/>
            <person name="Grimwood J."/>
            <person name="Schmutz J."/>
            <person name="Mcdaniel S.F."/>
        </authorList>
    </citation>
    <scope>NUCLEOTIDE SEQUENCE</scope>
    <source>
        <strain evidence="3">R40</strain>
    </source>
</reference>
<dbReference type="Proteomes" id="UP000822688">
    <property type="component" value="Chromosome 5"/>
</dbReference>
<dbReference type="Gene3D" id="1.10.510.10">
    <property type="entry name" value="Transferase(Phosphotransferase) domain 1"/>
    <property type="match status" value="1"/>
</dbReference>
<dbReference type="InterPro" id="IPR051681">
    <property type="entry name" value="Ser/Thr_Kinases-Pseudokinases"/>
</dbReference>
<evidence type="ECO:0000259" key="2">
    <source>
        <dbReference type="PROSITE" id="PS50011"/>
    </source>
</evidence>
<dbReference type="PANTHER" id="PTHR44329">
    <property type="entry name" value="SERINE/THREONINE-PROTEIN KINASE TNNI3K-RELATED"/>
    <property type="match status" value="1"/>
</dbReference>
<dbReference type="SUPFAM" id="SSF57889">
    <property type="entry name" value="Cysteine-rich domain"/>
    <property type="match status" value="2"/>
</dbReference>
<keyword evidence="1" id="KW-0677">Repeat</keyword>
<accession>A0A8T0I2Y1</accession>
<feature type="domain" description="Protein kinase" evidence="2">
    <location>
        <begin position="233"/>
        <end position="507"/>
    </location>
</feature>